<evidence type="ECO:0000313" key="1">
    <source>
        <dbReference type="EMBL" id="KAI8526910.1"/>
    </source>
</evidence>
<sequence length="141" mass="16895">MKEALKKWHSEDFGNLRHKLQKVAEELHTLDLQAENGSISEEDKQKRRELKSDMWRLGRVVERMWHQKSRVNWSLKGDINTKFFHIMASSRQRRNCLNSITVLDETILDPPLIKQADFNHFQNLYQESFGHQTFLFGKNWQ</sequence>
<name>A0ACC0LE48_RHOML</name>
<evidence type="ECO:0000313" key="2">
    <source>
        <dbReference type="Proteomes" id="UP001062846"/>
    </source>
</evidence>
<reference evidence="1" key="1">
    <citation type="submission" date="2022-02" db="EMBL/GenBank/DDBJ databases">
        <title>Plant Genome Project.</title>
        <authorList>
            <person name="Zhang R.-G."/>
        </authorList>
    </citation>
    <scope>NUCLEOTIDE SEQUENCE</scope>
    <source>
        <strain evidence="1">AT1</strain>
    </source>
</reference>
<accession>A0ACC0LE48</accession>
<comment type="caution">
    <text evidence="1">The sequence shown here is derived from an EMBL/GenBank/DDBJ whole genome shotgun (WGS) entry which is preliminary data.</text>
</comment>
<gene>
    <name evidence="1" type="ORF">RHMOL_Rhmol12G0035300</name>
</gene>
<proteinExistence type="predicted"/>
<keyword evidence="2" id="KW-1185">Reference proteome</keyword>
<dbReference type="Proteomes" id="UP001062846">
    <property type="component" value="Chromosome 12"/>
</dbReference>
<organism evidence="1 2">
    <name type="scientific">Rhododendron molle</name>
    <name type="common">Chinese azalea</name>
    <name type="synonym">Azalea mollis</name>
    <dbReference type="NCBI Taxonomy" id="49168"/>
    <lineage>
        <taxon>Eukaryota</taxon>
        <taxon>Viridiplantae</taxon>
        <taxon>Streptophyta</taxon>
        <taxon>Embryophyta</taxon>
        <taxon>Tracheophyta</taxon>
        <taxon>Spermatophyta</taxon>
        <taxon>Magnoliopsida</taxon>
        <taxon>eudicotyledons</taxon>
        <taxon>Gunneridae</taxon>
        <taxon>Pentapetalae</taxon>
        <taxon>asterids</taxon>
        <taxon>Ericales</taxon>
        <taxon>Ericaceae</taxon>
        <taxon>Ericoideae</taxon>
        <taxon>Rhodoreae</taxon>
        <taxon>Rhododendron</taxon>
    </lineage>
</organism>
<dbReference type="EMBL" id="CM046399">
    <property type="protein sequence ID" value="KAI8526910.1"/>
    <property type="molecule type" value="Genomic_DNA"/>
</dbReference>
<protein>
    <submittedName>
        <fullName evidence="1">Uncharacterized protein</fullName>
    </submittedName>
</protein>